<keyword evidence="3" id="KW-1185">Reference proteome</keyword>
<reference evidence="3" key="2">
    <citation type="journal article" date="2013" name="PLoS Genet.">
        <title>Comparative genome structure, secondary metabolite, and effector coding capacity across Cochliobolus pathogens.</title>
        <authorList>
            <person name="Condon B.J."/>
            <person name="Leng Y."/>
            <person name="Wu D."/>
            <person name="Bushley K.E."/>
            <person name="Ohm R.A."/>
            <person name="Otillar R."/>
            <person name="Martin J."/>
            <person name="Schackwitz W."/>
            <person name="Grimwood J."/>
            <person name="MohdZainudin N."/>
            <person name="Xue C."/>
            <person name="Wang R."/>
            <person name="Manning V.A."/>
            <person name="Dhillon B."/>
            <person name="Tu Z.J."/>
            <person name="Steffenson B.J."/>
            <person name="Salamov A."/>
            <person name="Sun H."/>
            <person name="Lowry S."/>
            <person name="LaButti K."/>
            <person name="Han J."/>
            <person name="Copeland A."/>
            <person name="Lindquist E."/>
            <person name="Barry K."/>
            <person name="Schmutz J."/>
            <person name="Baker S.E."/>
            <person name="Ciuffetti L.M."/>
            <person name="Grigoriev I.V."/>
            <person name="Zhong S."/>
            <person name="Turgeon B.G."/>
        </authorList>
    </citation>
    <scope>NUCLEOTIDE SEQUENCE [LARGE SCALE GENOMIC DNA]</scope>
    <source>
        <strain evidence="3">ND90Pr / ATCC 201652</strain>
    </source>
</reference>
<evidence type="ECO:0000313" key="3">
    <source>
        <dbReference type="Proteomes" id="UP000016934"/>
    </source>
</evidence>
<feature type="transmembrane region" description="Helical" evidence="1">
    <location>
        <begin position="34"/>
        <end position="54"/>
    </location>
</feature>
<reference evidence="2 3" key="1">
    <citation type="journal article" date="2012" name="PLoS Pathog.">
        <title>Diverse lifestyles and strategies of plant pathogenesis encoded in the genomes of eighteen Dothideomycetes fungi.</title>
        <authorList>
            <person name="Ohm R.A."/>
            <person name="Feau N."/>
            <person name="Henrissat B."/>
            <person name="Schoch C.L."/>
            <person name="Horwitz B.A."/>
            <person name="Barry K.W."/>
            <person name="Condon B.J."/>
            <person name="Copeland A.C."/>
            <person name="Dhillon B."/>
            <person name="Glaser F."/>
            <person name="Hesse C.N."/>
            <person name="Kosti I."/>
            <person name="LaButti K."/>
            <person name="Lindquist E.A."/>
            <person name="Lucas S."/>
            <person name="Salamov A.A."/>
            <person name="Bradshaw R.E."/>
            <person name="Ciuffetti L."/>
            <person name="Hamelin R.C."/>
            <person name="Kema G.H.J."/>
            <person name="Lawrence C."/>
            <person name="Scott J.A."/>
            <person name="Spatafora J.W."/>
            <person name="Turgeon B.G."/>
            <person name="de Wit P.J.G.M."/>
            <person name="Zhong S."/>
            <person name="Goodwin S.B."/>
            <person name="Grigoriev I.V."/>
        </authorList>
    </citation>
    <scope>NUCLEOTIDE SEQUENCE [LARGE SCALE GENOMIC DNA]</scope>
    <source>
        <strain evidence="3">ND90Pr / ATCC 201652</strain>
    </source>
</reference>
<accession>M2S209</accession>
<sequence length="92" mass="10350">MLHQRLAHYTITAPQLRASCTNHPPARQTAESRILVVVVIITITITITITATLLGRHSRHPLLLVLLVKVQQHAQHRYELLLVLAVALLEKL</sequence>
<dbReference type="KEGG" id="bsc:COCSADRAFT_39924"/>
<proteinExistence type="predicted"/>
<evidence type="ECO:0000313" key="2">
    <source>
        <dbReference type="EMBL" id="EMD61258.1"/>
    </source>
</evidence>
<dbReference type="HOGENOM" id="CLU_2413112_0_0_1"/>
<keyword evidence="1" id="KW-1133">Transmembrane helix</keyword>
<gene>
    <name evidence="2" type="ORF">COCSADRAFT_39924</name>
</gene>
<evidence type="ECO:0000256" key="1">
    <source>
        <dbReference type="SAM" id="Phobius"/>
    </source>
</evidence>
<dbReference type="AlphaFoldDB" id="M2S209"/>
<dbReference type="RefSeq" id="XP_007703140.1">
    <property type="nucleotide sequence ID" value="XM_007704950.1"/>
</dbReference>
<keyword evidence="1" id="KW-0812">Transmembrane</keyword>
<dbReference type="Proteomes" id="UP000016934">
    <property type="component" value="Unassembled WGS sequence"/>
</dbReference>
<organism evidence="2 3">
    <name type="scientific">Cochliobolus sativus (strain ND90Pr / ATCC 201652)</name>
    <name type="common">Common root rot and spot blotch fungus</name>
    <name type="synonym">Bipolaris sorokiniana</name>
    <dbReference type="NCBI Taxonomy" id="665912"/>
    <lineage>
        <taxon>Eukaryota</taxon>
        <taxon>Fungi</taxon>
        <taxon>Dikarya</taxon>
        <taxon>Ascomycota</taxon>
        <taxon>Pezizomycotina</taxon>
        <taxon>Dothideomycetes</taxon>
        <taxon>Pleosporomycetidae</taxon>
        <taxon>Pleosporales</taxon>
        <taxon>Pleosporineae</taxon>
        <taxon>Pleosporaceae</taxon>
        <taxon>Bipolaris</taxon>
    </lineage>
</organism>
<keyword evidence="1" id="KW-0472">Membrane</keyword>
<dbReference type="GeneID" id="19139600"/>
<name>M2S209_COCSN</name>
<dbReference type="EMBL" id="KB445649">
    <property type="protein sequence ID" value="EMD61258.1"/>
    <property type="molecule type" value="Genomic_DNA"/>
</dbReference>
<protein>
    <submittedName>
        <fullName evidence="2">Uncharacterized protein</fullName>
    </submittedName>
</protein>